<name>W1YCA5_9ZZZZ</name>
<feature type="non-terminal residue" evidence="1">
    <location>
        <position position="1"/>
    </location>
</feature>
<gene>
    <name evidence="1" type="ORF">Q604_UNBC07206G0001</name>
</gene>
<organism evidence="1">
    <name type="scientific">human gut metagenome</name>
    <dbReference type="NCBI Taxonomy" id="408170"/>
    <lineage>
        <taxon>unclassified sequences</taxon>
        <taxon>metagenomes</taxon>
        <taxon>organismal metagenomes</taxon>
    </lineage>
</organism>
<sequence length="89" mass="9939">SSLKGGNSVRVINGFNKFEFEIVISLLQYRVILEQVVPNLMGKEYQKSLISIGTNIVNIIILLIKHPEKILPILHGCPAESIELIKNAK</sequence>
<feature type="non-terminal residue" evidence="1">
    <location>
        <position position="89"/>
    </location>
</feature>
<proteinExistence type="predicted"/>
<dbReference type="EMBL" id="AZMM01007206">
    <property type="protein sequence ID" value="ETJ38769.1"/>
    <property type="molecule type" value="Genomic_DNA"/>
</dbReference>
<comment type="caution">
    <text evidence="1">The sequence shown here is derived from an EMBL/GenBank/DDBJ whole genome shotgun (WGS) entry which is preliminary data.</text>
</comment>
<evidence type="ECO:0000313" key="1">
    <source>
        <dbReference type="EMBL" id="ETJ38769.1"/>
    </source>
</evidence>
<reference evidence="1" key="1">
    <citation type="submission" date="2013-12" db="EMBL/GenBank/DDBJ databases">
        <title>A Varibaculum cambriense genome reconstructed from a premature infant gut community with otherwise low bacterial novelty that shifts toward anaerobic metabolism during the third week of life.</title>
        <authorList>
            <person name="Brown C.T."/>
            <person name="Sharon I."/>
            <person name="Thomas B.C."/>
            <person name="Castelle C.J."/>
            <person name="Morowitz M.J."/>
            <person name="Banfield J.F."/>
        </authorList>
    </citation>
    <scope>NUCLEOTIDE SEQUENCE</scope>
</reference>
<dbReference type="AlphaFoldDB" id="W1YCA5"/>
<protein>
    <submittedName>
        <fullName evidence="1">Uncharacterized protein</fullName>
    </submittedName>
</protein>
<accession>W1YCA5</accession>